<evidence type="ECO:0000313" key="2">
    <source>
        <dbReference type="EMBL" id="CDR30521.1"/>
    </source>
</evidence>
<dbReference type="InParanoid" id="A0A061AG21"/>
<keyword evidence="3" id="KW-1185">Reference proteome</keyword>
<dbReference type="KEGG" id="aoc:Aocu_04480"/>
<evidence type="ECO:0000313" key="3">
    <source>
        <dbReference type="Proteomes" id="UP000032434"/>
    </source>
</evidence>
<feature type="transmembrane region" description="Helical" evidence="1">
    <location>
        <begin position="6"/>
        <end position="29"/>
    </location>
</feature>
<dbReference type="STRING" id="35623.Aocu_04480"/>
<keyword evidence="1" id="KW-0812">Transmembrane</keyword>
<dbReference type="RefSeq" id="WP_045749061.1">
    <property type="nucleotide sequence ID" value="NZ_FUZK01000003.1"/>
</dbReference>
<gene>
    <name evidence="2" type="ORF">Aocu_04480</name>
</gene>
<dbReference type="AlphaFoldDB" id="A0A061AG21"/>
<protein>
    <submittedName>
        <fullName evidence="2">Uncharacterized protein</fullName>
    </submittedName>
</protein>
<dbReference type="EMBL" id="LK028559">
    <property type="protein sequence ID" value="CDR30521.1"/>
    <property type="molecule type" value="Genomic_DNA"/>
</dbReference>
<organism evidence="2 3">
    <name type="scientific">Acholeplasma oculi</name>
    <dbReference type="NCBI Taxonomy" id="35623"/>
    <lineage>
        <taxon>Bacteria</taxon>
        <taxon>Bacillati</taxon>
        <taxon>Mycoplasmatota</taxon>
        <taxon>Mollicutes</taxon>
        <taxon>Acholeplasmatales</taxon>
        <taxon>Acholeplasmataceae</taxon>
        <taxon>Acholeplasma</taxon>
    </lineage>
</organism>
<dbReference type="Proteomes" id="UP000032434">
    <property type="component" value="Chromosome 1"/>
</dbReference>
<sequence>MDPGIASLIGGVLAFLGAILGGLITFIGVKKTINEERRRDREKLEREEFEKRPFLEFIAFEDFDYAQVLDKDREEAMVDVLHCHIDADVQGDSVRFDYGKIDKKHFITHKYTFKNTGQKAIERFTITTNITRNIALIDDRGLEYYMNNGFMNIYTNGKRRIKSGETFHILINYTAVDHVLTSNFSPEFALLFEDDKQRIWYQNMRIINGNLTPTERMDMTRFQEMIRQDGLFSAYKNPMLW</sequence>
<name>A0A061AG21_9MOLU</name>
<dbReference type="PATRIC" id="fig|35623.3.peg.449"/>
<keyword evidence="1" id="KW-0472">Membrane</keyword>
<keyword evidence="1" id="KW-1133">Transmembrane helix</keyword>
<evidence type="ECO:0000256" key="1">
    <source>
        <dbReference type="SAM" id="Phobius"/>
    </source>
</evidence>
<reference evidence="3" key="1">
    <citation type="submission" date="2014-05" db="EMBL/GenBank/DDBJ databases">
        <authorList>
            <person name="Kube M."/>
        </authorList>
    </citation>
    <scope>NUCLEOTIDE SEQUENCE [LARGE SCALE GENOMIC DNA]</scope>
</reference>
<dbReference type="HOGENOM" id="CLU_1149884_0_0_14"/>
<accession>A0A061AG21</accession>
<proteinExistence type="predicted"/>